<feature type="domain" description="Guanylate-binding protein N-terminal" evidence="1">
    <location>
        <begin position="82"/>
        <end position="257"/>
    </location>
</feature>
<protein>
    <submittedName>
        <fullName evidence="2">p-loop containing nucleoside triphosphate hydrolase</fullName>
    </submittedName>
</protein>
<sequence length="319" mass="37999">MAVKISRVDESHCQSKDFPQVTNFSLLENSYINEENNKGLWIYHDDKESEETFQFDDFLKKKQQNQSDLLIENKLDQQEQADSQQTKTLIIDCQGFYEKQETENMEKIQNNIFMFQILISSLLIYLTKGQIDNEQIEKLSSYMQIAKNLQIQQGQNNIDIFPSLFWILKDFDLQREGDINTPKEYLEKALELKNGVSQQVENRNRTKRLLKSFFQDKQCFPIKEQEQQQFCLNNSEQIENLQEQNNDDYNYQSELMKCKEKILRKLKPKLCNNTQLNANQMIFLIQEILNHLNNQQVPNMQKMVEIILQNKIKEIKQDN</sequence>
<organism evidence="2 3">
    <name type="scientific">Pseudocohnilembus persalinus</name>
    <name type="common">Ciliate</name>
    <dbReference type="NCBI Taxonomy" id="266149"/>
    <lineage>
        <taxon>Eukaryota</taxon>
        <taxon>Sar</taxon>
        <taxon>Alveolata</taxon>
        <taxon>Ciliophora</taxon>
        <taxon>Intramacronucleata</taxon>
        <taxon>Oligohymenophorea</taxon>
        <taxon>Scuticociliatia</taxon>
        <taxon>Philasterida</taxon>
        <taxon>Pseudocohnilembidae</taxon>
        <taxon>Pseudocohnilembus</taxon>
    </lineage>
</organism>
<name>A0A0V0QV75_PSEPJ</name>
<keyword evidence="2" id="KW-0378">Hydrolase</keyword>
<dbReference type="Gene3D" id="3.40.50.300">
    <property type="entry name" value="P-loop containing nucleotide triphosphate hydrolases"/>
    <property type="match status" value="1"/>
</dbReference>
<keyword evidence="3" id="KW-1185">Reference proteome</keyword>
<evidence type="ECO:0000313" key="2">
    <source>
        <dbReference type="EMBL" id="KRX05888.1"/>
    </source>
</evidence>
<dbReference type="OrthoDB" id="2135133at2759"/>
<dbReference type="PANTHER" id="PTHR10751">
    <property type="entry name" value="GUANYLATE BINDING PROTEIN"/>
    <property type="match status" value="1"/>
</dbReference>
<dbReference type="InParanoid" id="A0A0V0QV75"/>
<evidence type="ECO:0000313" key="3">
    <source>
        <dbReference type="Proteomes" id="UP000054937"/>
    </source>
</evidence>
<dbReference type="Pfam" id="PF02263">
    <property type="entry name" value="GBP"/>
    <property type="match status" value="1"/>
</dbReference>
<dbReference type="InterPro" id="IPR015894">
    <property type="entry name" value="Guanylate-bd_N"/>
</dbReference>
<comment type="caution">
    <text evidence="2">The sequence shown here is derived from an EMBL/GenBank/DDBJ whole genome shotgun (WGS) entry which is preliminary data.</text>
</comment>
<dbReference type="Proteomes" id="UP000054937">
    <property type="component" value="Unassembled WGS sequence"/>
</dbReference>
<evidence type="ECO:0000259" key="1">
    <source>
        <dbReference type="Pfam" id="PF02263"/>
    </source>
</evidence>
<dbReference type="EMBL" id="LDAU01000103">
    <property type="protein sequence ID" value="KRX05888.1"/>
    <property type="molecule type" value="Genomic_DNA"/>
</dbReference>
<dbReference type="AlphaFoldDB" id="A0A0V0QV75"/>
<dbReference type="InterPro" id="IPR027417">
    <property type="entry name" value="P-loop_NTPase"/>
</dbReference>
<gene>
    <name evidence="2" type="ORF">PPERSA_03825</name>
</gene>
<dbReference type="SUPFAM" id="SSF52540">
    <property type="entry name" value="P-loop containing nucleoside triphosphate hydrolases"/>
    <property type="match status" value="1"/>
</dbReference>
<dbReference type="GO" id="GO:0003924">
    <property type="term" value="F:GTPase activity"/>
    <property type="evidence" value="ECO:0007669"/>
    <property type="project" value="InterPro"/>
</dbReference>
<proteinExistence type="predicted"/>
<accession>A0A0V0QV75</accession>
<dbReference type="GO" id="GO:0005525">
    <property type="term" value="F:GTP binding"/>
    <property type="evidence" value="ECO:0007669"/>
    <property type="project" value="InterPro"/>
</dbReference>
<reference evidence="2 3" key="1">
    <citation type="journal article" date="2015" name="Sci. Rep.">
        <title>Genome of the facultative scuticociliatosis pathogen Pseudocohnilembus persalinus provides insight into its virulence through horizontal gene transfer.</title>
        <authorList>
            <person name="Xiong J."/>
            <person name="Wang G."/>
            <person name="Cheng J."/>
            <person name="Tian M."/>
            <person name="Pan X."/>
            <person name="Warren A."/>
            <person name="Jiang C."/>
            <person name="Yuan D."/>
            <person name="Miao W."/>
        </authorList>
    </citation>
    <scope>NUCLEOTIDE SEQUENCE [LARGE SCALE GENOMIC DNA]</scope>
    <source>
        <strain evidence="2">36N120E</strain>
    </source>
</reference>